<dbReference type="EMBL" id="VZZK01000044">
    <property type="protein sequence ID" value="KAB1073128.1"/>
    <property type="molecule type" value="Genomic_DNA"/>
</dbReference>
<dbReference type="PANTHER" id="PTHR43072">
    <property type="entry name" value="N-ACETYLTRANSFERASE"/>
    <property type="match status" value="1"/>
</dbReference>
<evidence type="ECO:0000256" key="2">
    <source>
        <dbReference type="ARBA" id="ARBA00023315"/>
    </source>
</evidence>
<proteinExistence type="predicted"/>
<dbReference type="SUPFAM" id="SSF55729">
    <property type="entry name" value="Acyl-CoA N-acyltransferases (Nat)"/>
    <property type="match status" value="1"/>
</dbReference>
<evidence type="ECO:0000256" key="1">
    <source>
        <dbReference type="ARBA" id="ARBA00022679"/>
    </source>
</evidence>
<dbReference type="Gene3D" id="3.40.630.30">
    <property type="match status" value="1"/>
</dbReference>
<dbReference type="CDD" id="cd04301">
    <property type="entry name" value="NAT_SF"/>
    <property type="match status" value="1"/>
</dbReference>
<dbReference type="PROSITE" id="PS51186">
    <property type="entry name" value="GNAT"/>
    <property type="match status" value="1"/>
</dbReference>
<evidence type="ECO:0000313" key="4">
    <source>
        <dbReference type="EMBL" id="KAB1073128.1"/>
    </source>
</evidence>
<feature type="domain" description="N-acetyltransferase" evidence="3">
    <location>
        <begin position="1"/>
        <end position="135"/>
    </location>
</feature>
<sequence length="135" mass="14955">MRDADTDAVVALWHAAGVSRPWNDPVTDLAFARRSPHATVLVAADHRRILATAMVGEDGHRDWVYYVAVDPAHQGTGLGAAVMEAAEGWLRRRGIWKVQLLVRADNAATRHFYEHRGYQDTRTLCLQKIIGEAAG</sequence>
<dbReference type="NCBIfam" id="NF002959">
    <property type="entry name" value="PRK03624.1"/>
    <property type="match status" value="1"/>
</dbReference>
<dbReference type="Pfam" id="PF00583">
    <property type="entry name" value="Acetyltransf_1"/>
    <property type="match status" value="1"/>
</dbReference>
<keyword evidence="5" id="KW-1185">Reference proteome</keyword>
<evidence type="ECO:0000313" key="5">
    <source>
        <dbReference type="Proteomes" id="UP000474159"/>
    </source>
</evidence>
<dbReference type="InterPro" id="IPR016181">
    <property type="entry name" value="Acyl_CoA_acyltransferase"/>
</dbReference>
<name>A0A6L3SQC5_9HYPH</name>
<dbReference type="InterPro" id="IPR000182">
    <property type="entry name" value="GNAT_dom"/>
</dbReference>
<protein>
    <submittedName>
        <fullName evidence="4">GNAT family acetyltransferase</fullName>
        <ecNumber evidence="4">2.3.1.-</ecNumber>
    </submittedName>
</protein>
<comment type="caution">
    <text evidence="4">The sequence shown here is derived from an EMBL/GenBank/DDBJ whole genome shotgun (WGS) entry which is preliminary data.</text>
</comment>
<dbReference type="GO" id="GO:0016747">
    <property type="term" value="F:acyltransferase activity, transferring groups other than amino-acyl groups"/>
    <property type="evidence" value="ECO:0007669"/>
    <property type="project" value="InterPro"/>
</dbReference>
<keyword evidence="2 4" id="KW-0012">Acyltransferase</keyword>
<dbReference type="OrthoDB" id="1821130at2"/>
<dbReference type="AlphaFoldDB" id="A0A6L3SQC5"/>
<keyword evidence="1 4" id="KW-0808">Transferase</keyword>
<dbReference type="EC" id="2.3.1.-" evidence="4"/>
<evidence type="ECO:0000259" key="3">
    <source>
        <dbReference type="PROSITE" id="PS51186"/>
    </source>
</evidence>
<organism evidence="4 5">
    <name type="scientific">Methylobacterium soli</name>
    <dbReference type="NCBI Taxonomy" id="553447"/>
    <lineage>
        <taxon>Bacteria</taxon>
        <taxon>Pseudomonadati</taxon>
        <taxon>Pseudomonadota</taxon>
        <taxon>Alphaproteobacteria</taxon>
        <taxon>Hyphomicrobiales</taxon>
        <taxon>Methylobacteriaceae</taxon>
        <taxon>Methylobacterium</taxon>
    </lineage>
</organism>
<dbReference type="PANTHER" id="PTHR43072:SF51">
    <property type="entry name" value="ABC SUPERFAMILY TRANSPORT PROTEIN"/>
    <property type="match status" value="1"/>
</dbReference>
<gene>
    <name evidence="4" type="ORF">F6X53_27340</name>
</gene>
<reference evidence="4 5" key="1">
    <citation type="submission" date="2019-09" db="EMBL/GenBank/DDBJ databases">
        <title>YIM 48816 draft genome.</title>
        <authorList>
            <person name="Jiang L."/>
        </authorList>
    </citation>
    <scope>NUCLEOTIDE SEQUENCE [LARGE SCALE GENOMIC DNA]</scope>
    <source>
        <strain evidence="4 5">YIM 48816</strain>
    </source>
</reference>
<accession>A0A6L3SQC5</accession>
<dbReference type="Proteomes" id="UP000474159">
    <property type="component" value="Unassembled WGS sequence"/>
</dbReference>